<dbReference type="AlphaFoldDB" id="B5GQQ8"/>
<dbReference type="EMBL" id="CM000913">
    <property type="protein sequence ID" value="EFG06658.1"/>
    <property type="molecule type" value="Genomic_DNA"/>
</dbReference>
<evidence type="ECO:0000313" key="2">
    <source>
        <dbReference type="Proteomes" id="UP000002357"/>
    </source>
</evidence>
<protein>
    <submittedName>
        <fullName evidence="1">Uncharacterized protein</fullName>
    </submittedName>
</protein>
<organism evidence="1 2">
    <name type="scientific">Streptomyces clavuligerus</name>
    <dbReference type="NCBI Taxonomy" id="1901"/>
    <lineage>
        <taxon>Bacteria</taxon>
        <taxon>Bacillati</taxon>
        <taxon>Actinomycetota</taxon>
        <taxon>Actinomycetes</taxon>
        <taxon>Kitasatosporales</taxon>
        <taxon>Streptomycetaceae</taxon>
        <taxon>Streptomyces</taxon>
    </lineage>
</organism>
<reference evidence="1 2" key="1">
    <citation type="journal article" date="2010" name="Genome Biol. Evol.">
        <title>The sequence of a 1.8-mb bacterial linear plasmid reveals a rich evolutionary reservoir of secondary metabolic pathways.</title>
        <authorList>
            <person name="Medema M.H."/>
            <person name="Trefzer A."/>
            <person name="Kovalchuk A."/>
            <person name="van den Berg M."/>
            <person name="Mueller U."/>
            <person name="Heijne W."/>
            <person name="Wu L."/>
            <person name="Alam M.T."/>
            <person name="Ronning C.M."/>
            <person name="Nierman W.C."/>
            <person name="Bovenberg R.A.L."/>
            <person name="Breitling R."/>
            <person name="Takano E."/>
        </authorList>
    </citation>
    <scope>NUCLEOTIDE SEQUENCE [LARGE SCALE GENOMIC DNA]</scope>
    <source>
        <strain evidence="2">ATCC 27064 / DSM 738 / JCM 4710 / NBRC 13307 / NCIMB 12785 / NRRL 3585 / VKM Ac-602</strain>
    </source>
</reference>
<keyword evidence="2" id="KW-1185">Reference proteome</keyword>
<sequence length="53" mass="5855">MTENPGSELRQGWPERRPLLALGALDQSGCGCTFYGPEHSSLTIRSHHRSSVM</sequence>
<accession>B5GQQ8</accession>
<gene>
    <name evidence="1" type="ORF">SCLAV_1583</name>
</gene>
<name>B5GQQ8_STRCL</name>
<proteinExistence type="predicted"/>
<evidence type="ECO:0000313" key="1">
    <source>
        <dbReference type="EMBL" id="EFG06658.1"/>
    </source>
</evidence>
<dbReference type="Proteomes" id="UP000002357">
    <property type="component" value="Chromosome"/>
</dbReference>